<evidence type="ECO:0000259" key="7">
    <source>
        <dbReference type="PROSITE" id="PS00716"/>
    </source>
</evidence>
<feature type="region of interest" description="Disordered" evidence="6">
    <location>
        <begin position="225"/>
        <end position="333"/>
    </location>
</feature>
<keyword evidence="4" id="KW-0238">DNA-binding</keyword>
<feature type="compositionally biased region" description="Low complexity" evidence="6">
    <location>
        <begin position="382"/>
        <end position="391"/>
    </location>
</feature>
<feature type="domain" description="RNA polymerase sigma-70" evidence="7">
    <location>
        <begin position="689"/>
        <end position="715"/>
    </location>
</feature>
<evidence type="ECO:0000313" key="9">
    <source>
        <dbReference type="Proteomes" id="UP000660262"/>
    </source>
</evidence>
<dbReference type="PANTHER" id="PTHR30603:SF47">
    <property type="entry name" value="RNA POLYMERASE SIGMA FACTOR SIGD, CHLOROPLASTIC"/>
    <property type="match status" value="1"/>
</dbReference>
<feature type="compositionally biased region" description="Low complexity" evidence="6">
    <location>
        <begin position="64"/>
        <end position="73"/>
    </location>
</feature>
<comment type="caution">
    <text evidence="8">The sequence shown here is derived from an EMBL/GenBank/DDBJ whole genome shotgun (WGS) entry which is preliminary data.</text>
</comment>
<comment type="similarity">
    <text evidence="1">Belongs to the sigma-70 factor family.</text>
</comment>
<evidence type="ECO:0000256" key="2">
    <source>
        <dbReference type="ARBA" id="ARBA00023015"/>
    </source>
</evidence>
<dbReference type="Pfam" id="PF04539">
    <property type="entry name" value="Sigma70_r3"/>
    <property type="match status" value="1"/>
</dbReference>
<protein>
    <recommendedName>
        <fullName evidence="7">RNA polymerase sigma-70 domain-containing protein</fullName>
    </recommendedName>
</protein>
<evidence type="ECO:0000256" key="1">
    <source>
        <dbReference type="ARBA" id="ARBA00007788"/>
    </source>
</evidence>
<dbReference type="PROSITE" id="PS00716">
    <property type="entry name" value="SIGMA70_2"/>
    <property type="match status" value="1"/>
</dbReference>
<dbReference type="InterPro" id="IPR007630">
    <property type="entry name" value="RNA_pol_sigma70_r4"/>
</dbReference>
<dbReference type="Pfam" id="PF04542">
    <property type="entry name" value="Sigma70_r2"/>
    <property type="match status" value="1"/>
</dbReference>
<evidence type="ECO:0000256" key="6">
    <source>
        <dbReference type="SAM" id="MobiDB-lite"/>
    </source>
</evidence>
<dbReference type="InterPro" id="IPR013325">
    <property type="entry name" value="RNA_pol_sigma_r2"/>
</dbReference>
<dbReference type="InterPro" id="IPR014284">
    <property type="entry name" value="RNA_pol_sigma-70_dom"/>
</dbReference>
<evidence type="ECO:0000256" key="4">
    <source>
        <dbReference type="ARBA" id="ARBA00023125"/>
    </source>
</evidence>
<dbReference type="InterPro" id="IPR000943">
    <property type="entry name" value="RNA_pol_sigma70"/>
</dbReference>
<feature type="region of interest" description="Disordered" evidence="6">
    <location>
        <begin position="382"/>
        <end position="409"/>
    </location>
</feature>
<feature type="compositionally biased region" description="Low complexity" evidence="6">
    <location>
        <begin position="242"/>
        <end position="301"/>
    </location>
</feature>
<dbReference type="Gene3D" id="1.10.601.10">
    <property type="entry name" value="RNA Polymerase Primary Sigma Factor"/>
    <property type="match status" value="1"/>
</dbReference>
<dbReference type="PANTHER" id="PTHR30603">
    <property type="entry name" value="RNA POLYMERASE SIGMA FACTOR RPO"/>
    <property type="match status" value="1"/>
</dbReference>
<dbReference type="AlphaFoldDB" id="A0A830HJH1"/>
<evidence type="ECO:0000256" key="5">
    <source>
        <dbReference type="ARBA" id="ARBA00023163"/>
    </source>
</evidence>
<dbReference type="InterPro" id="IPR007627">
    <property type="entry name" value="RNA_pol_sigma70_r2"/>
</dbReference>
<accession>A0A830HJH1</accession>
<gene>
    <name evidence="8" type="ORF">PPROV_000601500</name>
</gene>
<organism evidence="8 9">
    <name type="scientific">Pycnococcus provasolii</name>
    <dbReference type="NCBI Taxonomy" id="41880"/>
    <lineage>
        <taxon>Eukaryota</taxon>
        <taxon>Viridiplantae</taxon>
        <taxon>Chlorophyta</taxon>
        <taxon>Pseudoscourfieldiophyceae</taxon>
        <taxon>Pseudoscourfieldiales</taxon>
        <taxon>Pycnococcaceae</taxon>
        <taxon>Pycnococcus</taxon>
    </lineage>
</organism>
<dbReference type="EMBL" id="BNJQ01000016">
    <property type="protein sequence ID" value="GHP07274.1"/>
    <property type="molecule type" value="Genomic_DNA"/>
</dbReference>
<feature type="compositionally biased region" description="Acidic residues" evidence="6">
    <location>
        <begin position="232"/>
        <end position="241"/>
    </location>
</feature>
<dbReference type="Gene3D" id="1.10.10.10">
    <property type="entry name" value="Winged helix-like DNA-binding domain superfamily/Winged helix DNA-binding domain"/>
    <property type="match status" value="2"/>
</dbReference>
<dbReference type="InterPro" id="IPR036388">
    <property type="entry name" value="WH-like_DNA-bd_sf"/>
</dbReference>
<dbReference type="Pfam" id="PF04545">
    <property type="entry name" value="Sigma70_r4"/>
    <property type="match status" value="1"/>
</dbReference>
<dbReference type="PRINTS" id="PR00046">
    <property type="entry name" value="SIGMA70FCT"/>
</dbReference>
<keyword evidence="3" id="KW-0731">Sigma factor</keyword>
<dbReference type="InterPro" id="IPR050239">
    <property type="entry name" value="Sigma-70_RNA_pol_init_factors"/>
</dbReference>
<keyword evidence="2" id="KW-0805">Transcription regulation</keyword>
<dbReference type="NCBIfam" id="TIGR02937">
    <property type="entry name" value="sigma70-ECF"/>
    <property type="match status" value="1"/>
</dbReference>
<proteinExistence type="inferred from homology"/>
<dbReference type="OrthoDB" id="206108at2759"/>
<evidence type="ECO:0000256" key="3">
    <source>
        <dbReference type="ARBA" id="ARBA00023082"/>
    </source>
</evidence>
<name>A0A830HJH1_9CHLO</name>
<keyword evidence="5" id="KW-0804">Transcription</keyword>
<dbReference type="CDD" id="cd06171">
    <property type="entry name" value="Sigma70_r4"/>
    <property type="match status" value="1"/>
</dbReference>
<dbReference type="Proteomes" id="UP000660262">
    <property type="component" value="Unassembled WGS sequence"/>
</dbReference>
<dbReference type="SUPFAM" id="SSF88946">
    <property type="entry name" value="Sigma2 domain of RNA polymerase sigma factors"/>
    <property type="match status" value="1"/>
</dbReference>
<dbReference type="GO" id="GO:0006352">
    <property type="term" value="P:DNA-templated transcription initiation"/>
    <property type="evidence" value="ECO:0007669"/>
    <property type="project" value="InterPro"/>
</dbReference>
<dbReference type="InterPro" id="IPR007624">
    <property type="entry name" value="RNA_pol_sigma70_r3"/>
</dbReference>
<dbReference type="GO" id="GO:0003677">
    <property type="term" value="F:DNA binding"/>
    <property type="evidence" value="ECO:0007669"/>
    <property type="project" value="UniProtKB-KW"/>
</dbReference>
<sequence>MAAMGPRPGGNNNLVCRSSASRSSISTLVADARACSRNSRLSSDVKDLPHGGSLKHSLKHAPRSRSASPSRSSFEGSNKNTSSKKRGVSPPDAVAIDVISSSLLVHDASSSVVDMLLNSTKNNNDNGNAMTPNKDTIPLADINALQLFVRPVETTTTELPPLSDAREQNLLEEAEAVAELCKAAKEAVENAANDLEAFPSENDLGILKSARTKFQHEITQQLKLEEEKDLKLDEEEEEEETASTSAITATTTSSSLLPSSTSTARSSSAAATTTTTTTASSSSSSSITTTSTSPAPLAAPLRARRARRKNGSSMPTIVEQAALPKRAAGSGAGGISTAAKNIIVGKRGKARMKRTRPAPALTPAAADIASEKTAAAAAAAAFSSSPSSSPSNGISTTPAISPAVSGPRDELSHLLEQSPKELLTARQEKELAVQIQKLVRLEDIRSKMLEADPEVGWAQWAEAVGWPQHGKEGMRAFRVHVDQLRACRAEFESRNYRLVVSVARKYEGRGLGLEDLITEGMKGLARACAKFDPEKGFKFSTYAHWWIRQAITRAVADQGRPVRLPVHVFESISKLSKMESQLESKLGRKPTELEVSEATGFTQEKVRLLRRSLQAVSSLDQELVRSSNGDDAHATVAELQVDNSQPSSDAGTAGKLISEGVERALDLLPEREKTVLRMRYGLEDGRMHTLEEIGKHFRVTRERIRQIESKAIRRLQQKERRVALLGYLDDYRNVDGVRLNR</sequence>
<keyword evidence="9" id="KW-1185">Reference proteome</keyword>
<evidence type="ECO:0000313" key="8">
    <source>
        <dbReference type="EMBL" id="GHP07274.1"/>
    </source>
</evidence>
<reference evidence="8" key="1">
    <citation type="submission" date="2020-10" db="EMBL/GenBank/DDBJ databases">
        <title>Unveiling of a novel bifunctional photoreceptor, Dualchrome1, isolated from a cosmopolitan green alga.</title>
        <authorList>
            <person name="Suzuki S."/>
            <person name="Kawachi M."/>
        </authorList>
    </citation>
    <scope>NUCLEOTIDE SEQUENCE</scope>
    <source>
        <strain evidence="8">NIES 2893</strain>
    </source>
</reference>
<dbReference type="InterPro" id="IPR013324">
    <property type="entry name" value="RNA_pol_sigma_r3/r4-like"/>
</dbReference>
<dbReference type="SUPFAM" id="SSF88659">
    <property type="entry name" value="Sigma3 and sigma4 domains of RNA polymerase sigma factors"/>
    <property type="match status" value="2"/>
</dbReference>
<dbReference type="GO" id="GO:0016987">
    <property type="term" value="F:sigma factor activity"/>
    <property type="evidence" value="ECO:0007669"/>
    <property type="project" value="UniProtKB-KW"/>
</dbReference>
<feature type="region of interest" description="Disordered" evidence="6">
    <location>
        <begin position="36"/>
        <end position="90"/>
    </location>
</feature>